<evidence type="ECO:0000256" key="12">
    <source>
        <dbReference type="SAM" id="Phobius"/>
    </source>
</evidence>
<evidence type="ECO:0000256" key="6">
    <source>
        <dbReference type="ARBA" id="ARBA00023040"/>
    </source>
</evidence>
<comment type="subcellular location">
    <subcellularLocation>
        <location evidence="1">Cell membrane</location>
        <topology evidence="1">Multi-pass membrane protein</topology>
    </subcellularLocation>
</comment>
<keyword evidence="7 12" id="KW-0472">Membrane</keyword>
<feature type="transmembrane region" description="Helical" evidence="12">
    <location>
        <begin position="92"/>
        <end position="114"/>
    </location>
</feature>
<gene>
    <name evidence="14" type="ORF">TCAL_12047</name>
</gene>
<sequence length="416" mass="47790">MASFLESRNDSEGDPLPDFQERNVTGSWHEESVMSEPNPNPDDLSGMTMELWVRILWDMMFISIISVAIIGNLIVLWIIIAHRCMRTIPNTFIANMSLSDLLMATFNCIFNYIFMRDNRWDFGAAHCTINNFLAIVTVSASVLNLTAMSIDRYKAIVWPLKARSTKYCVGSSILVMWVSSFILALPAIIFSSKVLISKNRYVCVMVWPDGMPGDSYQDHIYNICFLALTYLLPILVIGVCSTHMSLILWWRPVVGVITPQIERARRKKMKVVKMLVVLTVIFGLSWLPYHLYFLCLYYNPSLSNMTGIQHIFLAFYWLAMSHAIVNPLVYYYMNSTFRHYYTYILTFRFLHPQRPSATTGLLLASTMSFHMTTKIVKTNPNEFQPHAVVPAKQDASTSTRPCSYKSRRSQKLPLSR</sequence>
<evidence type="ECO:0000256" key="4">
    <source>
        <dbReference type="ARBA" id="ARBA00022692"/>
    </source>
</evidence>
<dbReference type="PRINTS" id="PR00237">
    <property type="entry name" value="GPCRRHODOPSN"/>
</dbReference>
<dbReference type="EMBL" id="VCGU01000003">
    <property type="protein sequence ID" value="TRY77878.1"/>
    <property type="molecule type" value="Genomic_DNA"/>
</dbReference>
<organism evidence="14 15">
    <name type="scientific">Tigriopus californicus</name>
    <name type="common">Marine copepod</name>
    <dbReference type="NCBI Taxonomy" id="6832"/>
    <lineage>
        <taxon>Eukaryota</taxon>
        <taxon>Metazoa</taxon>
        <taxon>Ecdysozoa</taxon>
        <taxon>Arthropoda</taxon>
        <taxon>Crustacea</taxon>
        <taxon>Multicrustacea</taxon>
        <taxon>Hexanauplia</taxon>
        <taxon>Copepoda</taxon>
        <taxon>Harpacticoida</taxon>
        <taxon>Harpacticidae</taxon>
        <taxon>Tigriopus</taxon>
    </lineage>
</organism>
<evidence type="ECO:0000256" key="10">
    <source>
        <dbReference type="RuleBase" id="RU000688"/>
    </source>
</evidence>
<dbReference type="Proteomes" id="UP000318571">
    <property type="component" value="Chromosome 11"/>
</dbReference>
<proteinExistence type="inferred from homology"/>
<feature type="transmembrane region" description="Helical" evidence="12">
    <location>
        <begin position="271"/>
        <end position="291"/>
    </location>
</feature>
<evidence type="ECO:0000256" key="2">
    <source>
        <dbReference type="ARBA" id="ARBA00010663"/>
    </source>
</evidence>
<feature type="transmembrane region" description="Helical" evidence="12">
    <location>
        <begin position="167"/>
        <end position="190"/>
    </location>
</feature>
<dbReference type="InterPro" id="IPR001681">
    <property type="entry name" value="Neurokn_rcpt"/>
</dbReference>
<dbReference type="AlphaFoldDB" id="A0A553PJN0"/>
<dbReference type="Pfam" id="PF00001">
    <property type="entry name" value="7tm_1"/>
    <property type="match status" value="1"/>
</dbReference>
<evidence type="ECO:0000259" key="13">
    <source>
        <dbReference type="PROSITE" id="PS50262"/>
    </source>
</evidence>
<evidence type="ECO:0000256" key="11">
    <source>
        <dbReference type="SAM" id="MobiDB-lite"/>
    </source>
</evidence>
<feature type="transmembrane region" description="Helical" evidence="12">
    <location>
        <begin position="55"/>
        <end position="80"/>
    </location>
</feature>
<evidence type="ECO:0000256" key="7">
    <source>
        <dbReference type="ARBA" id="ARBA00023136"/>
    </source>
</evidence>
<evidence type="ECO:0000313" key="15">
    <source>
        <dbReference type="Proteomes" id="UP000318571"/>
    </source>
</evidence>
<name>A0A553PJN0_TIGCA</name>
<dbReference type="SUPFAM" id="SSF81321">
    <property type="entry name" value="Family A G protein-coupled receptor-like"/>
    <property type="match status" value="1"/>
</dbReference>
<keyword evidence="9 10" id="KW-0807">Transducer</keyword>
<dbReference type="GO" id="GO:0005886">
    <property type="term" value="C:plasma membrane"/>
    <property type="evidence" value="ECO:0007669"/>
    <property type="project" value="UniProtKB-SubCell"/>
</dbReference>
<dbReference type="Gene3D" id="1.20.1070.10">
    <property type="entry name" value="Rhodopsin 7-helix transmembrane proteins"/>
    <property type="match status" value="1"/>
</dbReference>
<evidence type="ECO:0000256" key="9">
    <source>
        <dbReference type="ARBA" id="ARBA00023224"/>
    </source>
</evidence>
<keyword evidence="4 10" id="KW-0812">Transmembrane</keyword>
<dbReference type="PROSITE" id="PS50262">
    <property type="entry name" value="G_PROTEIN_RECEP_F1_2"/>
    <property type="match status" value="1"/>
</dbReference>
<dbReference type="InterPro" id="IPR000276">
    <property type="entry name" value="GPCR_Rhodpsn"/>
</dbReference>
<evidence type="ECO:0000313" key="14">
    <source>
        <dbReference type="EMBL" id="TRY77878.1"/>
    </source>
</evidence>
<dbReference type="OMA" id="DNNPVEH"/>
<dbReference type="PANTHER" id="PTHR46925:SF2">
    <property type="entry name" value="G-PROTEIN COUPLED RECEPTOR TKR-1-RELATED"/>
    <property type="match status" value="1"/>
</dbReference>
<comment type="caution">
    <text evidence="14">The sequence shown here is derived from an EMBL/GenBank/DDBJ whole genome shotgun (WGS) entry which is preliminary data.</text>
</comment>
<comment type="similarity">
    <text evidence="2 10">Belongs to the G-protein coupled receptor 1 family.</text>
</comment>
<evidence type="ECO:0000256" key="5">
    <source>
        <dbReference type="ARBA" id="ARBA00022989"/>
    </source>
</evidence>
<feature type="transmembrane region" description="Helical" evidence="12">
    <location>
        <begin position="220"/>
        <end position="250"/>
    </location>
</feature>
<dbReference type="OrthoDB" id="5981855at2759"/>
<keyword evidence="8 10" id="KW-0675">Receptor</keyword>
<keyword evidence="5 12" id="KW-1133">Transmembrane helix</keyword>
<keyword evidence="15" id="KW-1185">Reference proteome</keyword>
<feature type="transmembrane region" description="Helical" evidence="12">
    <location>
        <begin position="311"/>
        <end position="333"/>
    </location>
</feature>
<dbReference type="GO" id="GO:0004995">
    <property type="term" value="F:tachykinin receptor activity"/>
    <property type="evidence" value="ECO:0007669"/>
    <property type="project" value="InterPro"/>
</dbReference>
<dbReference type="PANTHER" id="PTHR46925">
    <property type="entry name" value="G-PROTEIN COUPLED RECEPTOR TKR-1-RELATED"/>
    <property type="match status" value="1"/>
</dbReference>
<feature type="region of interest" description="Disordered" evidence="11">
    <location>
        <begin position="387"/>
        <end position="416"/>
    </location>
</feature>
<protein>
    <recommendedName>
        <fullName evidence="13">G-protein coupled receptors family 1 profile domain-containing protein</fullName>
    </recommendedName>
</protein>
<evidence type="ECO:0000256" key="3">
    <source>
        <dbReference type="ARBA" id="ARBA00022475"/>
    </source>
</evidence>
<evidence type="ECO:0000256" key="1">
    <source>
        <dbReference type="ARBA" id="ARBA00004651"/>
    </source>
</evidence>
<dbReference type="STRING" id="6832.A0A553PJN0"/>
<keyword evidence="6 10" id="KW-0297">G-protein coupled receptor</keyword>
<feature type="region of interest" description="Disordered" evidence="11">
    <location>
        <begin position="1"/>
        <end position="21"/>
    </location>
</feature>
<accession>A0A553PJN0</accession>
<feature type="domain" description="G-protein coupled receptors family 1 profile" evidence="13">
    <location>
        <begin position="71"/>
        <end position="330"/>
    </location>
</feature>
<dbReference type="SMART" id="SM01381">
    <property type="entry name" value="7TM_GPCR_Srsx"/>
    <property type="match status" value="1"/>
</dbReference>
<dbReference type="PROSITE" id="PS00237">
    <property type="entry name" value="G_PROTEIN_RECEP_F1_1"/>
    <property type="match status" value="1"/>
</dbReference>
<reference evidence="14 15" key="1">
    <citation type="journal article" date="2018" name="Nat. Ecol. Evol.">
        <title>Genomic signatures of mitonuclear coevolution across populations of Tigriopus californicus.</title>
        <authorList>
            <person name="Barreto F.S."/>
            <person name="Watson E.T."/>
            <person name="Lima T.G."/>
            <person name="Willett C.S."/>
            <person name="Edmands S."/>
            <person name="Li W."/>
            <person name="Burton R.S."/>
        </authorList>
    </citation>
    <scope>NUCLEOTIDE SEQUENCE [LARGE SCALE GENOMIC DNA]</scope>
    <source>
        <strain evidence="14 15">San Diego</strain>
    </source>
</reference>
<dbReference type="InterPro" id="IPR017452">
    <property type="entry name" value="GPCR_Rhodpsn_7TM"/>
</dbReference>
<keyword evidence="3" id="KW-1003">Cell membrane</keyword>
<evidence type="ECO:0000256" key="8">
    <source>
        <dbReference type="ARBA" id="ARBA00023170"/>
    </source>
</evidence>
<feature type="transmembrane region" description="Helical" evidence="12">
    <location>
        <begin position="129"/>
        <end position="147"/>
    </location>
</feature>